<dbReference type="Proteomes" id="UP000703269">
    <property type="component" value="Unassembled WGS sequence"/>
</dbReference>
<gene>
    <name evidence="2" type="ORF">PsYK624_101130</name>
</gene>
<evidence type="ECO:0000313" key="2">
    <source>
        <dbReference type="EMBL" id="GJE93947.1"/>
    </source>
</evidence>
<protein>
    <submittedName>
        <fullName evidence="2">Uncharacterized protein</fullName>
    </submittedName>
</protein>
<comment type="caution">
    <text evidence="2">The sequence shown here is derived from an EMBL/GenBank/DDBJ whole genome shotgun (WGS) entry which is preliminary data.</text>
</comment>
<reference evidence="2 3" key="1">
    <citation type="submission" date="2021-08" db="EMBL/GenBank/DDBJ databases">
        <title>Draft Genome Sequence of Phanerochaete sordida strain YK-624.</title>
        <authorList>
            <person name="Mori T."/>
            <person name="Dohra H."/>
            <person name="Suzuki T."/>
            <person name="Kawagishi H."/>
            <person name="Hirai H."/>
        </authorList>
    </citation>
    <scope>NUCLEOTIDE SEQUENCE [LARGE SCALE GENOMIC DNA]</scope>
    <source>
        <strain evidence="2 3">YK-624</strain>
    </source>
</reference>
<evidence type="ECO:0000313" key="3">
    <source>
        <dbReference type="Proteomes" id="UP000703269"/>
    </source>
</evidence>
<proteinExistence type="predicted"/>
<keyword evidence="3" id="KW-1185">Reference proteome</keyword>
<dbReference type="EMBL" id="BPQB01000036">
    <property type="protein sequence ID" value="GJE93947.1"/>
    <property type="molecule type" value="Genomic_DNA"/>
</dbReference>
<dbReference type="AlphaFoldDB" id="A0A9P3GFK3"/>
<feature type="region of interest" description="Disordered" evidence="1">
    <location>
        <begin position="1"/>
        <end position="21"/>
    </location>
</feature>
<evidence type="ECO:0000256" key="1">
    <source>
        <dbReference type="SAM" id="MobiDB-lite"/>
    </source>
</evidence>
<accession>A0A9P3GFK3</accession>
<name>A0A9P3GFK3_9APHY</name>
<organism evidence="2 3">
    <name type="scientific">Phanerochaete sordida</name>
    <dbReference type="NCBI Taxonomy" id="48140"/>
    <lineage>
        <taxon>Eukaryota</taxon>
        <taxon>Fungi</taxon>
        <taxon>Dikarya</taxon>
        <taxon>Basidiomycota</taxon>
        <taxon>Agaricomycotina</taxon>
        <taxon>Agaricomycetes</taxon>
        <taxon>Polyporales</taxon>
        <taxon>Phanerochaetaceae</taxon>
        <taxon>Phanerochaete</taxon>
    </lineage>
</organism>
<sequence>MHSSPLDSPAPPSRSWGRRRYMPRYPRRGELGLGCAGATPQYHCFQLYSFPSVHALSTPQCLQHCQYDGYPQ</sequence>